<accession>A0A9W5RD06</accession>
<reference evidence="5 6" key="1">
    <citation type="submission" date="2013-05" db="EMBL/GenBank/DDBJ databases">
        <title>The Genome Sequence of Actinomyces europaeus ACS-120-V-COL10B.</title>
        <authorList>
            <consortium name="The Broad Institute Genomics Platform"/>
            <person name="Earl A."/>
            <person name="Ward D."/>
            <person name="Feldgarden M."/>
            <person name="Gevers D."/>
            <person name="Saerens B."/>
            <person name="Vaneechoutte M."/>
            <person name="Walker B."/>
            <person name="Young S."/>
            <person name="Zeng Q."/>
            <person name="Gargeya S."/>
            <person name="Fitzgerald M."/>
            <person name="Haas B."/>
            <person name="Abouelleil A."/>
            <person name="Allen A.W."/>
            <person name="Alvarado L."/>
            <person name="Arachchi H.M."/>
            <person name="Berlin A.M."/>
            <person name="Chapman S.B."/>
            <person name="Gainer-Dewar J."/>
            <person name="Goldberg J."/>
            <person name="Griggs A."/>
            <person name="Gujja S."/>
            <person name="Hansen M."/>
            <person name="Howarth C."/>
            <person name="Imamovic A."/>
            <person name="Ireland A."/>
            <person name="Larimer J."/>
            <person name="McCowan C."/>
            <person name="Murphy C."/>
            <person name="Pearson M."/>
            <person name="Poon T.W."/>
            <person name="Priest M."/>
            <person name="Roberts A."/>
            <person name="Saif S."/>
            <person name="Shea T."/>
            <person name="Sisk P."/>
            <person name="Sykes S."/>
            <person name="Wortman J."/>
            <person name="Nusbaum C."/>
            <person name="Birren B."/>
        </authorList>
    </citation>
    <scope>NUCLEOTIDE SEQUENCE [LARGE SCALE GENOMIC DNA]</scope>
    <source>
        <strain evidence="5 6">ACS-120-V-Col10b</strain>
    </source>
</reference>
<name>A0A9W5RD06_9ACTO</name>
<dbReference type="GO" id="GO:0016887">
    <property type="term" value="F:ATP hydrolysis activity"/>
    <property type="evidence" value="ECO:0007669"/>
    <property type="project" value="InterPro"/>
</dbReference>
<comment type="caution">
    <text evidence="5">The sequence shown here is derived from an EMBL/GenBank/DDBJ whole genome shotgun (WGS) entry which is preliminary data.</text>
</comment>
<feature type="domain" description="ABC transporter" evidence="4">
    <location>
        <begin position="72"/>
        <end position="314"/>
    </location>
</feature>
<dbReference type="AlphaFoldDB" id="A0A9W5RD06"/>
<dbReference type="InterPro" id="IPR027417">
    <property type="entry name" value="P-loop_NTPase"/>
</dbReference>
<keyword evidence="3 5" id="KW-0067">ATP-binding</keyword>
<keyword evidence="2" id="KW-0547">Nucleotide-binding</keyword>
<dbReference type="EMBL" id="AGWN01000003">
    <property type="protein sequence ID" value="EPD29452.1"/>
    <property type="molecule type" value="Genomic_DNA"/>
</dbReference>
<dbReference type="Proteomes" id="UP000014387">
    <property type="component" value="Unassembled WGS sequence"/>
</dbReference>
<evidence type="ECO:0000313" key="6">
    <source>
        <dbReference type="Proteomes" id="UP000014387"/>
    </source>
</evidence>
<dbReference type="InterPro" id="IPR017871">
    <property type="entry name" value="ABC_transporter-like_CS"/>
</dbReference>
<dbReference type="CDD" id="cd03235">
    <property type="entry name" value="ABC_Metallic_Cations"/>
    <property type="match status" value="1"/>
</dbReference>
<dbReference type="Pfam" id="PF00005">
    <property type="entry name" value="ABC_tran"/>
    <property type="match status" value="1"/>
</dbReference>
<dbReference type="SUPFAM" id="SSF52540">
    <property type="entry name" value="P-loop containing nucleoside triphosphate hydrolases"/>
    <property type="match status" value="1"/>
</dbReference>
<keyword evidence="1" id="KW-0813">Transport</keyword>
<evidence type="ECO:0000256" key="3">
    <source>
        <dbReference type="ARBA" id="ARBA00022840"/>
    </source>
</evidence>
<keyword evidence="6" id="KW-1185">Reference proteome</keyword>
<evidence type="ECO:0000256" key="2">
    <source>
        <dbReference type="ARBA" id="ARBA00022741"/>
    </source>
</evidence>
<proteinExistence type="predicted"/>
<dbReference type="InterPro" id="IPR003593">
    <property type="entry name" value="AAA+_ATPase"/>
</dbReference>
<sequence length="356" mass="38111">MTSLQIPLTKTRPEQGALPDRAMTQVGCASSGCETRSAPVSAAPTCETQSAVPNTTPSMSFTDETKVEPVVLSVSDVNVSLGNYRVLQDVSFSINRGELVGLLGPNGAGKTTLIRTILGLLRPDSGTIATTSARAYALESPMLVPETSLKRARRAIGYVPQKQEARWEYPITVEEVVISSLKPRFLAGAKHWRAAYEALEAVGMKEFRSRPISALSGGQRQRVLIARALAQKPSLLLLDEPFTGLDEPNQEALAKMAMSLTSSGISILMSTHDLVQAAGMCDRFILLNRSVRAAGPLQNLTAPELWASTYDVSENAALVRAVQSLTEVEAGTFPELKNGSLSGAEPRAFLKVEVGS</sequence>
<protein>
    <submittedName>
        <fullName evidence="5">Anchored repeat-type ABC transporter, ATP-binding subunit</fullName>
    </submittedName>
</protein>
<evidence type="ECO:0000256" key="1">
    <source>
        <dbReference type="ARBA" id="ARBA00022448"/>
    </source>
</evidence>
<dbReference type="GO" id="GO:0005524">
    <property type="term" value="F:ATP binding"/>
    <property type="evidence" value="ECO:0007669"/>
    <property type="project" value="UniProtKB-KW"/>
</dbReference>
<dbReference type="SMART" id="SM00382">
    <property type="entry name" value="AAA"/>
    <property type="match status" value="1"/>
</dbReference>
<evidence type="ECO:0000313" key="5">
    <source>
        <dbReference type="EMBL" id="EPD29452.1"/>
    </source>
</evidence>
<gene>
    <name evidence="5" type="ORF">HMPREF9238_01589</name>
</gene>
<dbReference type="InterPro" id="IPR050153">
    <property type="entry name" value="Metal_Ion_Import_ABC"/>
</dbReference>
<dbReference type="Gene3D" id="3.40.50.300">
    <property type="entry name" value="P-loop containing nucleotide triphosphate hydrolases"/>
    <property type="match status" value="1"/>
</dbReference>
<evidence type="ECO:0000259" key="4">
    <source>
        <dbReference type="PROSITE" id="PS50893"/>
    </source>
</evidence>
<dbReference type="PANTHER" id="PTHR42734">
    <property type="entry name" value="METAL TRANSPORT SYSTEM ATP-BINDING PROTEIN TM_0124-RELATED"/>
    <property type="match status" value="1"/>
</dbReference>
<dbReference type="PROSITE" id="PS00211">
    <property type="entry name" value="ABC_TRANSPORTER_1"/>
    <property type="match status" value="1"/>
</dbReference>
<organism evidence="5 6">
    <name type="scientific">Gleimia europaea ACS-120-V-Col10b</name>
    <dbReference type="NCBI Taxonomy" id="883069"/>
    <lineage>
        <taxon>Bacteria</taxon>
        <taxon>Bacillati</taxon>
        <taxon>Actinomycetota</taxon>
        <taxon>Actinomycetes</taxon>
        <taxon>Actinomycetales</taxon>
        <taxon>Actinomycetaceae</taxon>
        <taxon>Gleimia</taxon>
    </lineage>
</organism>
<dbReference type="PROSITE" id="PS50893">
    <property type="entry name" value="ABC_TRANSPORTER_2"/>
    <property type="match status" value="1"/>
</dbReference>
<dbReference type="InterPro" id="IPR003439">
    <property type="entry name" value="ABC_transporter-like_ATP-bd"/>
</dbReference>